<feature type="compositionally biased region" description="Basic and acidic residues" evidence="8">
    <location>
        <begin position="1590"/>
        <end position="1601"/>
    </location>
</feature>
<evidence type="ECO:0000313" key="11">
    <source>
        <dbReference type="EMBL" id="CAI5763956.1"/>
    </source>
</evidence>
<dbReference type="Proteomes" id="UP001178461">
    <property type="component" value="Chromosome 1"/>
</dbReference>
<dbReference type="InterPro" id="IPR001699">
    <property type="entry name" value="TF_T-box"/>
</dbReference>
<protein>
    <submittedName>
        <fullName evidence="11">MAX gene-associated protein-like isoform X1</fullName>
    </submittedName>
</protein>
<dbReference type="Pfam" id="PF00907">
    <property type="entry name" value="T-box"/>
    <property type="match status" value="1"/>
</dbReference>
<evidence type="ECO:0000259" key="10">
    <source>
        <dbReference type="PROSITE" id="PS50888"/>
    </source>
</evidence>
<evidence type="ECO:0000256" key="6">
    <source>
        <dbReference type="PROSITE-ProRule" id="PRU00201"/>
    </source>
</evidence>
<dbReference type="GO" id="GO:0046983">
    <property type="term" value="F:protein dimerization activity"/>
    <property type="evidence" value="ECO:0007669"/>
    <property type="project" value="InterPro"/>
</dbReference>
<evidence type="ECO:0000313" key="12">
    <source>
        <dbReference type="Proteomes" id="UP001178461"/>
    </source>
</evidence>
<feature type="region of interest" description="Disordered" evidence="8">
    <location>
        <begin position="1891"/>
        <end position="1911"/>
    </location>
</feature>
<name>A0AA35JPW4_9SAUR</name>
<evidence type="ECO:0000256" key="8">
    <source>
        <dbReference type="SAM" id="MobiDB-lite"/>
    </source>
</evidence>
<evidence type="ECO:0000259" key="9">
    <source>
        <dbReference type="PROSITE" id="PS50252"/>
    </source>
</evidence>
<dbReference type="GO" id="GO:0000981">
    <property type="term" value="F:DNA-binding transcription factor activity, RNA polymerase II-specific"/>
    <property type="evidence" value="ECO:0007669"/>
    <property type="project" value="TreeGrafter"/>
</dbReference>
<dbReference type="SUPFAM" id="SSF47459">
    <property type="entry name" value="HLH, helix-loop-helix DNA-binding domain"/>
    <property type="match status" value="1"/>
</dbReference>
<dbReference type="CDD" id="cd20195">
    <property type="entry name" value="T-box_MGA-like"/>
    <property type="match status" value="1"/>
</dbReference>
<evidence type="ECO:0000256" key="2">
    <source>
        <dbReference type="ARBA" id="ARBA00023015"/>
    </source>
</evidence>
<dbReference type="PROSITE" id="PS50888">
    <property type="entry name" value="BHLH"/>
    <property type="match status" value="1"/>
</dbReference>
<keyword evidence="7" id="KW-0175">Coiled coil</keyword>
<sequence>MMKKQPMAFGNEDGGKALGKVPALYVLMKQPQITGKADQGDLVSNQEDNGLAAPVKSKVKTCLPADCTSGSITVTLDNNNMWNEFYYRGTEMILTKQGKRMFPYCRYWITGLDSKLKYILVMDISPVDNLRYKWNGHSWEPSWKAEPHVLGRVFIHPESPSTGRYWMQQPVSFYKLKLTNNTLDQEGHIILHSMHRYLPRLHLVLADRVTEVIRLNGPDVHTFIFPQTEFFAVTAYQNIQMTQLKINYNPFLKGFKKAGLSSRPEHKAMQNDCPEQKRRRVSNFTSSYRCLTEGDVLDPKQRDVDASCNAWKMYKTSLEKETFTPDTKCDASECPTACERDSRVKSQLNSNDDISISIKDKPVDYYVYGPRVHTERILMNREGTDKATEKYFCRDRNKISETQLEKNCDEVGRREVELESHKQPQSVAKDKTLKLGSGTVPDASLKCCGTTKNMTISVLEALLSSYKTQKSSLNHSVNSLPVCFENNKLASPLKVVEAKHKELHFRSNNTEKCYVGKDAPWINTETYSSHMVTKKAMSFNLLPPTSTKFIHGGKEKNVVKKAVLGRGLDKKADYVLFGPPKRGRPRKVIETEPSLKFTAKSAMTSNVGPDFAKPELVLDYEDIDGVLFASFASKEVLDKHRLDKIGGREGLQNGEASFLTTYDSDSQINLQLLETKLLEDLKSFRHRQVIHPSLQEVGLKLGSVDPTLSIDLKYLGVQLPLRPSKDYVFGENQVTDLSCQDTALSFISKTGKTNDFRKIKGWQGRLNNTSKQEGSILEDSLKNRSAFCSDKLDKYLEREGKLMESVGFSSSLFSYPMDCRIPSKGTSCAQALDKVPEKKPIITPSSTYAFKPLSLPSIFRRRRKTKNKQTTFRGRVKSSKKFTVPLPVLPKQEHDFSALENINRSRSYSQVDDDVHVPELDGNIQRKQITVHQAQQPKQSSCPLHLSQMKLMELEDCALRDGKPQTCITEEWADLSLDTLIISQVPVELMELEGRALQNGKPRTCITKERADLSLASLLSPQPSLKSKPTCKITSSQDPAHSGTCQLGCVGASLASGMCQPILSCKTDCTFDCLKKRVALLKGVSVHKKSLKKYLCEIIECCNGKRDWKLEHVNKQMRSNDESVCSAEPDQSVTDLPLRVKEEGDMFIPDKSATATKTAPDDVDAGGELLSGKPLLHPDIPSDAILADHSYVCRKPSKKVTVSSEKQHVRYLEGMSDEAEDGLQTDVPVCDTLQKSPTRQEEAPHMKCSNGEQTHIAQMQMPMTDSEGPKQTQPTLFGKLQRIVSMSHTEKQRQKRAKLLQNRQQNQHDFELLRRHWKERGDSMKIENVKETERGELEICCTRDQNYTPGKKCVDSAQEYLPNSSANVQENCNISCYKKGLSGLRGENQAFKDDLAEPNRTWSKSSQNPVAKCLGKNASKTNYWKNGPMSFGITKDDIGNGEKTDDSAEEDIDGSSDHQTETLVKNTNWKGECSSVKLEGKIPHLKTVEAKESEITIYNTKLKENKLPAHPSDFHSESIICESSATTSEMVKKYAEIVEQLSSDSPIFHPDAVSLDHTYSITAMYNKEHHVNCPEEAAGDTSQLNGRDSSQGDKKMNTEPEEFSKKSIISHLKTTAAHALLPRQLHLAHDSSNKVMATSPKPSGLWKRGPKNWTQSMTSYRPKHTADEQRRRKEMKELFEKLQGALGLQSTPSIAKRILLEQATEDIQRLRDQADQLTSHKKFLLCKRNTLICKVSALSGKSQEAILKKLEYIFTKQKALEKQENQNQQDMVEIIKTARTTSSTMENSPFSLSRETKPVILSNRHTKPLICSKNRSSVTENEDSLMMPRIVNVMSLAAEENTKEIQIVNVVSLATEENANLLLDLNKKPYVTLDTDSQKCLPSTQIVLQETTDFQSEENAEPSSRKQRDATGTAQVFLREKENCFPQIVNVSSMKGSPELFATKLFIEELSGNRVRLKDIYKGGEGQKSKDSSFQKLQINELKDSGVEMELQKVASAIPEPALDASDLMDLKKDGTDETLTSLLNEIVSLNQQLNDAAPDRSKLLNSPSTEFSLEGMGNCTESAAAAAGFHLQFSKLGESYKDLCFVQECSGSVTPLLLQLEDDDLTDGDRNLRDPSSESGVFNLMPDSEVKDPNCNISTTSGRSWKNVPCMAKTTNVSLPVLQMKTDMEPGHLDTQWKPMPKLAPFGLKSASFLLDSGRQNTRMMPLLAPVGVNMSSVDLKATHSAVKDRSIK</sequence>
<dbReference type="GO" id="GO:0071339">
    <property type="term" value="C:MLL1 complex"/>
    <property type="evidence" value="ECO:0007669"/>
    <property type="project" value="TreeGrafter"/>
</dbReference>
<keyword evidence="5 6" id="KW-0539">Nucleus</keyword>
<dbReference type="PROSITE" id="PS01264">
    <property type="entry name" value="TBOX_2"/>
    <property type="match status" value="1"/>
</dbReference>
<dbReference type="GO" id="GO:0000978">
    <property type="term" value="F:RNA polymerase II cis-regulatory region sequence-specific DNA binding"/>
    <property type="evidence" value="ECO:0007669"/>
    <property type="project" value="InterPro"/>
</dbReference>
<feature type="coiled-coil region" evidence="7">
    <location>
        <begin position="1700"/>
        <end position="1727"/>
    </location>
</feature>
<dbReference type="InterPro" id="IPR018186">
    <property type="entry name" value="TF_T-box_CS"/>
</dbReference>
<dbReference type="GO" id="GO:0001708">
    <property type="term" value="P:cell fate specification"/>
    <property type="evidence" value="ECO:0007669"/>
    <property type="project" value="TreeGrafter"/>
</dbReference>
<keyword evidence="4" id="KW-0804">Transcription</keyword>
<dbReference type="PANTHER" id="PTHR11267">
    <property type="entry name" value="T-BOX PROTEIN-RELATED"/>
    <property type="match status" value="1"/>
</dbReference>
<feature type="domain" description="T-box" evidence="9">
    <location>
        <begin position="76"/>
        <end position="257"/>
    </location>
</feature>
<comment type="subcellular location">
    <subcellularLocation>
        <location evidence="1 6">Nucleus</location>
    </subcellularLocation>
</comment>
<evidence type="ECO:0000256" key="3">
    <source>
        <dbReference type="ARBA" id="ARBA00023125"/>
    </source>
</evidence>
<feature type="compositionally biased region" description="Basic and acidic residues" evidence="8">
    <location>
        <begin position="1434"/>
        <end position="1446"/>
    </location>
</feature>
<dbReference type="FunFam" id="2.60.40.820:FF:000009">
    <property type="entry name" value="MAX gene-associated protein isoform X1"/>
    <property type="match status" value="1"/>
</dbReference>
<reference evidence="11" key="1">
    <citation type="submission" date="2022-12" db="EMBL/GenBank/DDBJ databases">
        <authorList>
            <person name="Alioto T."/>
            <person name="Alioto T."/>
            <person name="Gomez Garrido J."/>
        </authorList>
    </citation>
    <scope>NUCLEOTIDE SEQUENCE</scope>
</reference>
<dbReference type="InterPro" id="IPR036960">
    <property type="entry name" value="T-box_sf"/>
</dbReference>
<dbReference type="PROSITE" id="PS50252">
    <property type="entry name" value="TBOX_3"/>
    <property type="match status" value="1"/>
</dbReference>
<dbReference type="PANTHER" id="PTHR11267:SF32">
    <property type="entry name" value="MAX GENE-ASSOCIATED PROTEIN"/>
    <property type="match status" value="1"/>
</dbReference>
<feature type="region of interest" description="Disordered" evidence="8">
    <location>
        <begin position="1434"/>
        <end position="1464"/>
    </location>
</feature>
<evidence type="ECO:0000256" key="4">
    <source>
        <dbReference type="ARBA" id="ARBA00023163"/>
    </source>
</evidence>
<dbReference type="GO" id="GO:0000785">
    <property type="term" value="C:chromatin"/>
    <property type="evidence" value="ECO:0007669"/>
    <property type="project" value="TreeGrafter"/>
</dbReference>
<dbReference type="InterPro" id="IPR046360">
    <property type="entry name" value="T-box_DNA-bd"/>
</dbReference>
<feature type="region of interest" description="Disordered" evidence="8">
    <location>
        <begin position="1633"/>
        <end position="1668"/>
    </location>
</feature>
<dbReference type="Gene3D" id="2.60.40.820">
    <property type="entry name" value="Transcription factor, T-box"/>
    <property type="match status" value="1"/>
</dbReference>
<dbReference type="Gene3D" id="4.10.280.10">
    <property type="entry name" value="Helix-loop-helix DNA-binding domain"/>
    <property type="match status" value="1"/>
</dbReference>
<dbReference type="InterPro" id="IPR036638">
    <property type="entry name" value="HLH_DNA-bd_sf"/>
</dbReference>
<dbReference type="EMBL" id="OX395126">
    <property type="protein sequence ID" value="CAI5763956.1"/>
    <property type="molecule type" value="Genomic_DNA"/>
</dbReference>
<feature type="domain" description="BHLH" evidence="10">
    <location>
        <begin position="1659"/>
        <end position="1710"/>
    </location>
</feature>
<dbReference type="PRINTS" id="PR00937">
    <property type="entry name" value="TBOX"/>
</dbReference>
<evidence type="ECO:0000256" key="1">
    <source>
        <dbReference type="ARBA" id="ARBA00004123"/>
    </source>
</evidence>
<dbReference type="SUPFAM" id="SSF49417">
    <property type="entry name" value="p53-like transcription factors"/>
    <property type="match status" value="1"/>
</dbReference>
<gene>
    <name evidence="11" type="ORF">PODLI_1B037192</name>
</gene>
<keyword evidence="2" id="KW-0805">Transcription regulation</keyword>
<dbReference type="InterPro" id="IPR011598">
    <property type="entry name" value="bHLH_dom"/>
</dbReference>
<evidence type="ECO:0000256" key="7">
    <source>
        <dbReference type="SAM" id="Coils"/>
    </source>
</evidence>
<dbReference type="SMART" id="SM00425">
    <property type="entry name" value="TBOX"/>
    <property type="match status" value="1"/>
</dbReference>
<comment type="caution">
    <text evidence="6">Lacks conserved residue(s) required for the propagation of feature annotation.</text>
</comment>
<accession>A0AA35JPW4</accession>
<organism evidence="11 12">
    <name type="scientific">Podarcis lilfordi</name>
    <name type="common">Lilford's wall lizard</name>
    <dbReference type="NCBI Taxonomy" id="74358"/>
    <lineage>
        <taxon>Eukaryota</taxon>
        <taxon>Metazoa</taxon>
        <taxon>Chordata</taxon>
        <taxon>Craniata</taxon>
        <taxon>Vertebrata</taxon>
        <taxon>Euteleostomi</taxon>
        <taxon>Lepidosauria</taxon>
        <taxon>Squamata</taxon>
        <taxon>Bifurcata</taxon>
        <taxon>Unidentata</taxon>
        <taxon>Episquamata</taxon>
        <taxon>Laterata</taxon>
        <taxon>Lacertibaenia</taxon>
        <taxon>Lacertidae</taxon>
        <taxon>Podarcis</taxon>
    </lineage>
</organism>
<keyword evidence="3 6" id="KW-0238">DNA-binding</keyword>
<keyword evidence="12" id="KW-1185">Reference proteome</keyword>
<evidence type="ECO:0000256" key="5">
    <source>
        <dbReference type="ARBA" id="ARBA00023242"/>
    </source>
</evidence>
<proteinExistence type="predicted"/>
<dbReference type="GO" id="GO:0045893">
    <property type="term" value="P:positive regulation of DNA-templated transcription"/>
    <property type="evidence" value="ECO:0007669"/>
    <property type="project" value="InterPro"/>
</dbReference>
<dbReference type="InterPro" id="IPR008967">
    <property type="entry name" value="p53-like_TF_DNA-bd_sf"/>
</dbReference>
<feature type="compositionally biased region" description="Polar residues" evidence="8">
    <location>
        <begin position="1580"/>
        <end position="1589"/>
    </location>
</feature>
<feature type="region of interest" description="Disordered" evidence="8">
    <location>
        <begin position="1576"/>
        <end position="1601"/>
    </location>
</feature>